<protein>
    <recommendedName>
        <fullName evidence="8">Thrombospondin type 3 repeat superfamily protein</fullName>
    </recommendedName>
</protein>
<organism evidence="6 7">
    <name type="scientific">Candidatus Yanofskybacteria bacterium RIFCSPLOWO2_01_FULL_49_17</name>
    <dbReference type="NCBI Taxonomy" id="1802700"/>
    <lineage>
        <taxon>Bacteria</taxon>
        <taxon>Candidatus Yanofskyibacteriota</taxon>
    </lineage>
</organism>
<evidence type="ECO:0000256" key="1">
    <source>
        <dbReference type="ARBA" id="ARBA00004613"/>
    </source>
</evidence>
<keyword evidence="4" id="KW-0106">Calcium</keyword>
<name>A0A1F8GSG8_9BACT</name>
<evidence type="ECO:0008006" key="8">
    <source>
        <dbReference type="Google" id="ProtNLM"/>
    </source>
</evidence>
<comment type="caution">
    <text evidence="6">The sequence shown here is derived from an EMBL/GenBank/DDBJ whole genome shotgun (WGS) entry which is preliminary data.</text>
</comment>
<dbReference type="InterPro" id="IPR059100">
    <property type="entry name" value="TSP3_bac"/>
</dbReference>
<dbReference type="EMBL" id="MGKO01000001">
    <property type="protein sequence ID" value="OGN28323.1"/>
    <property type="molecule type" value="Genomic_DNA"/>
</dbReference>
<evidence type="ECO:0000313" key="7">
    <source>
        <dbReference type="Proteomes" id="UP000178444"/>
    </source>
</evidence>
<dbReference type="AlphaFoldDB" id="A0A1F8GSG8"/>
<evidence type="ECO:0000256" key="3">
    <source>
        <dbReference type="ARBA" id="ARBA00022729"/>
    </source>
</evidence>
<proteinExistence type="predicted"/>
<keyword evidence="3" id="KW-0732">Signal</keyword>
<evidence type="ECO:0000256" key="4">
    <source>
        <dbReference type="ARBA" id="ARBA00022837"/>
    </source>
</evidence>
<reference evidence="6 7" key="1">
    <citation type="journal article" date="2016" name="Nat. Commun.">
        <title>Thousands of microbial genomes shed light on interconnected biogeochemical processes in an aquifer system.</title>
        <authorList>
            <person name="Anantharaman K."/>
            <person name="Brown C.T."/>
            <person name="Hug L.A."/>
            <person name="Sharon I."/>
            <person name="Castelle C.J."/>
            <person name="Probst A.J."/>
            <person name="Thomas B.C."/>
            <person name="Singh A."/>
            <person name="Wilkins M.J."/>
            <person name="Karaoz U."/>
            <person name="Brodie E.L."/>
            <person name="Williams K.H."/>
            <person name="Hubbard S.S."/>
            <person name="Banfield J.F."/>
        </authorList>
    </citation>
    <scope>NUCLEOTIDE SEQUENCE [LARGE SCALE GENOMIC DNA]</scope>
</reference>
<sequence length="304" mass="32861">MPIKRNLVIVIVAVIAVFSVYQLSKYVHKLALSGPTLTAVSSFSNDDQNCAICDPDHDGLTNAEEVLWNTDPFNSDTDGDGFKDGEETASGHNPLVPGPDDLINSDNLTEQLANLTVAGLVAGELNPASGNYEQTLADITSSVADSAKYLFNKQVDAGLLNIIPGNSDSNNIYVRTVSHLVQRFSDAFGEQLNRLIDDLNTTGSKGFTGEMKDYYSRQAEILDALFNDALSMPVTRPFSSFHTGFAALVMQLKSIDEAMADGDKDTVKATLALQALGDVPDKYIYLLNIFTDAIQGENVEIDPL</sequence>
<dbReference type="Proteomes" id="UP000178444">
    <property type="component" value="Unassembled WGS sequence"/>
</dbReference>
<evidence type="ECO:0000313" key="6">
    <source>
        <dbReference type="EMBL" id="OGN28323.1"/>
    </source>
</evidence>
<comment type="subcellular location">
    <subcellularLocation>
        <location evidence="1">Secreted</location>
    </subcellularLocation>
</comment>
<evidence type="ECO:0000256" key="2">
    <source>
        <dbReference type="ARBA" id="ARBA00022525"/>
    </source>
</evidence>
<evidence type="ECO:0000256" key="5">
    <source>
        <dbReference type="SAM" id="MobiDB-lite"/>
    </source>
</evidence>
<dbReference type="Pfam" id="PF18884">
    <property type="entry name" value="TSP3_bac"/>
    <property type="match status" value="2"/>
</dbReference>
<feature type="region of interest" description="Disordered" evidence="5">
    <location>
        <begin position="70"/>
        <end position="100"/>
    </location>
</feature>
<gene>
    <name evidence="6" type="ORF">A2941_02190</name>
</gene>
<keyword evidence="2" id="KW-0964">Secreted</keyword>
<accession>A0A1F8GSG8</accession>